<protein>
    <submittedName>
        <fullName evidence="1">Uncharacterized protein</fullName>
    </submittedName>
</protein>
<dbReference type="AlphaFoldDB" id="A0A392RHQ1"/>
<sequence length="82" mass="9920">MVWVIEFIPRWKWGNNLVDFVRACQEGNNFIWIRSGQLVSKLHEILEVEEKMSVKYHSWIIGNKEVVVGKRVENEYWKDAWK</sequence>
<dbReference type="Proteomes" id="UP000265520">
    <property type="component" value="Unassembled WGS sequence"/>
</dbReference>
<keyword evidence="2" id="KW-1185">Reference proteome</keyword>
<reference evidence="1 2" key="1">
    <citation type="journal article" date="2018" name="Front. Plant Sci.">
        <title>Red Clover (Trifolium pratense) and Zigzag Clover (T. medium) - A Picture of Genomic Similarities and Differences.</title>
        <authorList>
            <person name="Dluhosova J."/>
            <person name="Istvanek J."/>
            <person name="Nedelnik J."/>
            <person name="Repkova J."/>
        </authorList>
    </citation>
    <scope>NUCLEOTIDE SEQUENCE [LARGE SCALE GENOMIC DNA]</scope>
    <source>
        <strain evidence="2">cv. 10/8</strain>
        <tissue evidence="1">Leaf</tissue>
    </source>
</reference>
<dbReference type="EMBL" id="LXQA010226996">
    <property type="protein sequence ID" value="MCI35779.1"/>
    <property type="molecule type" value="Genomic_DNA"/>
</dbReference>
<comment type="caution">
    <text evidence="1">The sequence shown here is derived from an EMBL/GenBank/DDBJ whole genome shotgun (WGS) entry which is preliminary data.</text>
</comment>
<proteinExistence type="predicted"/>
<organism evidence="1 2">
    <name type="scientific">Trifolium medium</name>
    <dbReference type="NCBI Taxonomy" id="97028"/>
    <lineage>
        <taxon>Eukaryota</taxon>
        <taxon>Viridiplantae</taxon>
        <taxon>Streptophyta</taxon>
        <taxon>Embryophyta</taxon>
        <taxon>Tracheophyta</taxon>
        <taxon>Spermatophyta</taxon>
        <taxon>Magnoliopsida</taxon>
        <taxon>eudicotyledons</taxon>
        <taxon>Gunneridae</taxon>
        <taxon>Pentapetalae</taxon>
        <taxon>rosids</taxon>
        <taxon>fabids</taxon>
        <taxon>Fabales</taxon>
        <taxon>Fabaceae</taxon>
        <taxon>Papilionoideae</taxon>
        <taxon>50 kb inversion clade</taxon>
        <taxon>NPAAA clade</taxon>
        <taxon>Hologalegina</taxon>
        <taxon>IRL clade</taxon>
        <taxon>Trifolieae</taxon>
        <taxon>Trifolium</taxon>
    </lineage>
</organism>
<evidence type="ECO:0000313" key="1">
    <source>
        <dbReference type="EMBL" id="MCI35779.1"/>
    </source>
</evidence>
<evidence type="ECO:0000313" key="2">
    <source>
        <dbReference type="Proteomes" id="UP000265520"/>
    </source>
</evidence>
<name>A0A392RHQ1_9FABA</name>
<accession>A0A392RHQ1</accession>